<reference evidence="2" key="1">
    <citation type="submission" date="2017-12" db="EMBL/GenBank/DDBJ databases">
        <title>Gene loss provides genomic basis for host adaptation in cereal stripe rust fungi.</title>
        <authorList>
            <person name="Xia C."/>
        </authorList>
    </citation>
    <scope>NUCLEOTIDE SEQUENCE [LARGE SCALE GENOMIC DNA]</scope>
    <source>
        <strain evidence="2">93-210</strain>
    </source>
</reference>
<dbReference type="Proteomes" id="UP000239156">
    <property type="component" value="Unassembled WGS sequence"/>
</dbReference>
<name>A0A2S4VNT4_9BASI</name>
<accession>A0A2S4VNT4</accession>
<gene>
    <name evidence="2" type="ORF">PSTT_05551</name>
</gene>
<evidence type="ECO:0000313" key="2">
    <source>
        <dbReference type="EMBL" id="POW11050.1"/>
    </source>
</evidence>
<sequence>MLLTELNHRQQIGDYFDEDEFEGLREEDNNPVLNNPSIDMNLLEDALMEINEVIEDKTSSAKISSAFSPEDLSTIRHIISCTVIPSWLNRPLLLFVDASAGKVRSANWITFFTIFMPFAIVELQISKQDEFVDSGYHLAMLTELAMEYRLFNFGPANYLASWHFEQINGILQQIPTNKKMSKSTISFLCGIQGSQLIKVFLQTDQLDYTMLKQAVRASNLRILMESQYLPPLLAKLSPLFSQQKKLQSLLGEMSDLQDQSQEINEKINHINYVNEQKVHNFKRMGLTYTDSSDKGSSTIEYNLNTNGNTKQLFGKIVFIVQMALYEPINRSEKKHKLYTFLCVQRFEKLSLLDEKNNPYPKMLPDLNIHVFYSPPLLSEENKTQFCDLITPNAVVYHAATFLHKSTTINTQHDIVAVKTLGHSRSGLIK</sequence>
<dbReference type="VEuPathDB" id="FungiDB:PSHT_14848"/>
<keyword evidence="1" id="KW-0175">Coiled coil</keyword>
<organism evidence="2 3">
    <name type="scientific">Puccinia striiformis</name>
    <dbReference type="NCBI Taxonomy" id="27350"/>
    <lineage>
        <taxon>Eukaryota</taxon>
        <taxon>Fungi</taxon>
        <taxon>Dikarya</taxon>
        <taxon>Basidiomycota</taxon>
        <taxon>Pucciniomycotina</taxon>
        <taxon>Pucciniomycetes</taxon>
        <taxon>Pucciniales</taxon>
        <taxon>Pucciniaceae</taxon>
        <taxon>Puccinia</taxon>
    </lineage>
</organism>
<evidence type="ECO:0000313" key="3">
    <source>
        <dbReference type="Proteomes" id="UP000239156"/>
    </source>
</evidence>
<evidence type="ECO:0000256" key="1">
    <source>
        <dbReference type="SAM" id="Coils"/>
    </source>
</evidence>
<keyword evidence="3" id="KW-1185">Reference proteome</keyword>
<dbReference type="AlphaFoldDB" id="A0A2S4VNT4"/>
<dbReference type="EMBL" id="PKSL01000041">
    <property type="protein sequence ID" value="POW11050.1"/>
    <property type="molecule type" value="Genomic_DNA"/>
</dbReference>
<proteinExistence type="predicted"/>
<feature type="coiled-coil region" evidence="1">
    <location>
        <begin position="239"/>
        <end position="266"/>
    </location>
</feature>
<dbReference type="VEuPathDB" id="FungiDB:PSTT_05551"/>
<protein>
    <submittedName>
        <fullName evidence="2">Uncharacterized protein</fullName>
    </submittedName>
</protein>
<comment type="caution">
    <text evidence="2">The sequence shown here is derived from an EMBL/GenBank/DDBJ whole genome shotgun (WGS) entry which is preliminary data.</text>
</comment>